<dbReference type="eggNOG" id="COG0382">
    <property type="taxonomic scope" value="Bacteria"/>
</dbReference>
<keyword evidence="11 12" id="KW-0472">Membrane</keyword>
<comment type="catalytic activity">
    <reaction evidence="12">
        <text>all-trans-octaprenyl diphosphate + 4-hydroxybenzoate = 4-hydroxy-3-(all-trans-octaprenyl)benzoate + diphosphate</text>
        <dbReference type="Rhea" id="RHEA:27782"/>
        <dbReference type="ChEBI" id="CHEBI:1617"/>
        <dbReference type="ChEBI" id="CHEBI:17879"/>
        <dbReference type="ChEBI" id="CHEBI:33019"/>
        <dbReference type="ChEBI" id="CHEBI:57711"/>
        <dbReference type="EC" id="2.5.1.39"/>
    </reaction>
</comment>
<keyword evidence="4 12" id="KW-1003">Cell membrane</keyword>
<feature type="transmembrane region" description="Helical" evidence="12">
    <location>
        <begin position="103"/>
        <end position="120"/>
    </location>
</feature>
<dbReference type="Pfam" id="PF01040">
    <property type="entry name" value="UbiA"/>
    <property type="match status" value="1"/>
</dbReference>
<dbReference type="InterPro" id="IPR000537">
    <property type="entry name" value="UbiA_prenyltransferase"/>
</dbReference>
<proteinExistence type="inferred from homology"/>
<evidence type="ECO:0000256" key="6">
    <source>
        <dbReference type="ARBA" id="ARBA00022679"/>
    </source>
</evidence>
<keyword evidence="6 12" id="KW-0808">Transferase</keyword>
<comment type="pathway">
    <text evidence="12">Cofactor biosynthesis; ubiquinone biosynthesis.</text>
</comment>
<feature type="transmembrane region" description="Helical" evidence="12">
    <location>
        <begin position="275"/>
        <end position="294"/>
    </location>
</feature>
<dbReference type="Gene3D" id="1.10.357.140">
    <property type="entry name" value="UbiA prenyltransferase"/>
    <property type="match status" value="1"/>
</dbReference>
<dbReference type="Proteomes" id="UP000028073">
    <property type="component" value="Unassembled WGS sequence"/>
</dbReference>
<comment type="caution">
    <text evidence="14">The sequence shown here is derived from an EMBL/GenBank/DDBJ whole genome shotgun (WGS) entry which is preliminary data.</text>
</comment>
<dbReference type="PANTHER" id="PTHR11048">
    <property type="entry name" value="PRENYLTRANSFERASES"/>
    <property type="match status" value="1"/>
</dbReference>
<keyword evidence="10 12" id="KW-1133">Transmembrane helix</keyword>
<dbReference type="InterPro" id="IPR039653">
    <property type="entry name" value="Prenyltransferase"/>
</dbReference>
<comment type="subcellular location">
    <subcellularLocation>
        <location evidence="12">Cell inner membrane</location>
        <topology evidence="12">Multi-pass membrane protein</topology>
    </subcellularLocation>
    <subcellularLocation>
        <location evidence="2">Membrane</location>
        <topology evidence="2">Multi-pass membrane protein</topology>
    </subcellularLocation>
</comment>
<evidence type="ECO:0000256" key="13">
    <source>
        <dbReference type="NCBIfam" id="TIGR01474"/>
    </source>
</evidence>
<dbReference type="EC" id="2.5.1.39" evidence="12 13"/>
<evidence type="ECO:0000256" key="7">
    <source>
        <dbReference type="ARBA" id="ARBA00022688"/>
    </source>
</evidence>
<dbReference type="GO" id="GO:0006744">
    <property type="term" value="P:ubiquinone biosynthetic process"/>
    <property type="evidence" value="ECO:0007669"/>
    <property type="project" value="UniProtKB-UniRule"/>
</dbReference>
<protein>
    <recommendedName>
        <fullName evidence="12 13">4-hydroxybenzoate octaprenyltransferase</fullName>
        <ecNumber evidence="12 13">2.5.1.39</ecNumber>
    </recommendedName>
    <alternativeName>
        <fullName evidence="12">4-HB polyprenyltransferase</fullName>
    </alternativeName>
</protein>
<evidence type="ECO:0000256" key="8">
    <source>
        <dbReference type="ARBA" id="ARBA00022692"/>
    </source>
</evidence>
<dbReference type="UniPathway" id="UPA00232"/>
<keyword evidence="7 12" id="KW-0831">Ubiquinone biosynthesis</keyword>
<comment type="function">
    <text evidence="12">Catalyzes the prenylation of para-hydroxybenzoate (PHB) with an all-trans polyprenyl group. Mediates the second step in the final reaction sequence of ubiquinone-8 (UQ-8) biosynthesis, which is the condensation of the polyisoprenoid side chain with PHB, generating the first membrane-bound Q intermediate 3-octaprenyl-4-hydroxybenzoate.</text>
</comment>
<evidence type="ECO:0000256" key="2">
    <source>
        <dbReference type="ARBA" id="ARBA00004141"/>
    </source>
</evidence>
<keyword evidence="5 12" id="KW-0997">Cell inner membrane</keyword>
<evidence type="ECO:0000256" key="3">
    <source>
        <dbReference type="ARBA" id="ARBA00005985"/>
    </source>
</evidence>
<feature type="transmembrane region" description="Helical" evidence="12">
    <location>
        <begin position="211"/>
        <end position="237"/>
    </location>
</feature>
<keyword evidence="15" id="KW-1185">Reference proteome</keyword>
<evidence type="ECO:0000313" key="14">
    <source>
        <dbReference type="EMBL" id="KEQ16776.1"/>
    </source>
</evidence>
<evidence type="ECO:0000256" key="10">
    <source>
        <dbReference type="ARBA" id="ARBA00022989"/>
    </source>
</evidence>
<dbReference type="AlphaFoldDB" id="A0A081NEA3"/>
<gene>
    <name evidence="12 14" type="primary">ubiA</name>
    <name evidence="14" type="ORF">GZ78_19020</name>
</gene>
<evidence type="ECO:0000256" key="11">
    <source>
        <dbReference type="ARBA" id="ARBA00023136"/>
    </source>
</evidence>
<dbReference type="OrthoDB" id="9782418at2"/>
<dbReference type="GO" id="GO:0005886">
    <property type="term" value="C:plasma membrane"/>
    <property type="evidence" value="ECO:0007669"/>
    <property type="project" value="UniProtKB-SubCell"/>
</dbReference>
<evidence type="ECO:0000256" key="4">
    <source>
        <dbReference type="ARBA" id="ARBA00022475"/>
    </source>
</evidence>
<evidence type="ECO:0000256" key="5">
    <source>
        <dbReference type="ARBA" id="ARBA00022519"/>
    </source>
</evidence>
<dbReference type="PANTHER" id="PTHR11048:SF28">
    <property type="entry name" value="4-HYDROXYBENZOATE POLYPRENYLTRANSFERASE, MITOCHONDRIAL"/>
    <property type="match status" value="1"/>
</dbReference>
<dbReference type="FunFam" id="1.10.357.140:FF:000002">
    <property type="entry name" value="4-hydroxybenzoate octaprenyltransferase"/>
    <property type="match status" value="1"/>
</dbReference>
<dbReference type="Gene3D" id="1.20.120.1780">
    <property type="entry name" value="UbiA prenyltransferase"/>
    <property type="match status" value="1"/>
</dbReference>
<evidence type="ECO:0000256" key="12">
    <source>
        <dbReference type="HAMAP-Rule" id="MF_01635"/>
    </source>
</evidence>
<dbReference type="EMBL" id="JOKH01000004">
    <property type="protein sequence ID" value="KEQ16776.1"/>
    <property type="molecule type" value="Genomic_DNA"/>
</dbReference>
<reference evidence="14 15" key="1">
    <citation type="submission" date="2014-06" db="EMBL/GenBank/DDBJ databases">
        <title>Whole Genome Sequences of Three Symbiotic Endozoicomonas Bacteria.</title>
        <authorList>
            <person name="Neave M.J."/>
            <person name="Apprill A."/>
            <person name="Voolstra C.R."/>
        </authorList>
    </citation>
    <scope>NUCLEOTIDE SEQUENCE [LARGE SCALE GENOMIC DNA]</scope>
    <source>
        <strain evidence="14 15">DSM 25634</strain>
    </source>
</reference>
<feature type="transmembrane region" description="Helical" evidence="12">
    <location>
        <begin position="243"/>
        <end position="263"/>
    </location>
</feature>
<feature type="transmembrane region" description="Helical" evidence="12">
    <location>
        <begin position="171"/>
        <end position="190"/>
    </location>
</feature>
<dbReference type="InterPro" id="IPR044878">
    <property type="entry name" value="UbiA_sf"/>
</dbReference>
<evidence type="ECO:0000313" key="15">
    <source>
        <dbReference type="Proteomes" id="UP000028073"/>
    </source>
</evidence>
<sequence>MGVSAGTEAVLQRLPRLKDFLQLARLDRPIGIYLLLWPAMWALWVAAEGIPSLANLVIFAVGVVLMRSAGCVINDFADRKVDGHVKRTRNRPLVTGRIQEKEALMYFAGMVFLAFVLVLFTNTLTIQLSFAGLLLAAAYPFAKRHTHLPQVVLGAAFGWSIPMAFAAESGALGNIAWLMFLANLFWTVAYDTQYAMVDRDDDLKVGIKSTAILFGEMDNLIVGCLQVLTLVTLAMLGRQLELGALYNLSLIAVAALFVYQQLLTSNRERDACFKAFLNNHWAGAIVFAGFVVSYL</sequence>
<organism evidence="14 15">
    <name type="scientific">Endozoicomonas numazuensis</name>
    <dbReference type="NCBI Taxonomy" id="1137799"/>
    <lineage>
        <taxon>Bacteria</taxon>
        <taxon>Pseudomonadati</taxon>
        <taxon>Pseudomonadota</taxon>
        <taxon>Gammaproteobacteria</taxon>
        <taxon>Oceanospirillales</taxon>
        <taxon>Endozoicomonadaceae</taxon>
        <taxon>Endozoicomonas</taxon>
    </lineage>
</organism>
<dbReference type="HAMAP" id="MF_01635">
    <property type="entry name" value="UbiA"/>
    <property type="match status" value="1"/>
</dbReference>
<comment type="similarity">
    <text evidence="3 12">Belongs to the UbiA prenyltransferase family.</text>
</comment>
<feature type="transmembrane region" description="Helical" evidence="12">
    <location>
        <begin position="53"/>
        <end position="77"/>
    </location>
</feature>
<keyword evidence="8 12" id="KW-0812">Transmembrane</keyword>
<dbReference type="FunFam" id="1.20.120.1780:FF:000001">
    <property type="entry name" value="4-hydroxybenzoate octaprenyltransferase"/>
    <property type="match status" value="1"/>
</dbReference>
<dbReference type="CDD" id="cd13959">
    <property type="entry name" value="PT_UbiA_COQ2"/>
    <property type="match status" value="1"/>
</dbReference>
<dbReference type="RefSeq" id="WP_051786337.1">
    <property type="nucleotide sequence ID" value="NZ_JOKH01000004.1"/>
</dbReference>
<dbReference type="NCBIfam" id="TIGR01474">
    <property type="entry name" value="ubiA_proteo"/>
    <property type="match status" value="1"/>
</dbReference>
<dbReference type="InterPro" id="IPR006370">
    <property type="entry name" value="HB_polyprenyltransferase-like"/>
</dbReference>
<evidence type="ECO:0000256" key="1">
    <source>
        <dbReference type="ARBA" id="ARBA00001946"/>
    </source>
</evidence>
<keyword evidence="9 12" id="KW-0460">Magnesium</keyword>
<dbReference type="STRING" id="1137799.GZ78_19020"/>
<name>A0A081NEA3_9GAMM</name>
<comment type="cofactor">
    <cofactor evidence="1 12">
        <name>Mg(2+)</name>
        <dbReference type="ChEBI" id="CHEBI:18420"/>
    </cofactor>
</comment>
<evidence type="ECO:0000256" key="9">
    <source>
        <dbReference type="ARBA" id="ARBA00022842"/>
    </source>
</evidence>
<dbReference type="GO" id="GO:0008412">
    <property type="term" value="F:4-hydroxybenzoate polyprenyltransferase activity"/>
    <property type="evidence" value="ECO:0007669"/>
    <property type="project" value="UniProtKB-UniRule"/>
</dbReference>
<accession>A0A081NEA3</accession>